<accession>A0A8X6VT35</accession>
<comment type="caution">
    <text evidence="1">The sequence shown here is derived from an EMBL/GenBank/DDBJ whole genome shotgun (WGS) entry which is preliminary data.</text>
</comment>
<dbReference type="Gene3D" id="3.30.420.10">
    <property type="entry name" value="Ribonuclease H-like superfamily/Ribonuclease H"/>
    <property type="match status" value="1"/>
</dbReference>
<protein>
    <submittedName>
        <fullName evidence="1">Transposable element Tcb2 transposase</fullName>
    </submittedName>
</protein>
<sequence length="115" mass="13482">MSFTRRPGSGRPRKTSRREDHHICPLRVVPLKPTHRCLRLEWCHTRGNWIAAEWNHVIFSDESKFNLSSDDNRVRVGRPRGERLNPAFALQRHTTLTAGVMVWVPLPTIHGHLWY</sequence>
<keyword evidence="2" id="KW-1185">Reference proteome</keyword>
<evidence type="ECO:0000313" key="2">
    <source>
        <dbReference type="Proteomes" id="UP000887159"/>
    </source>
</evidence>
<organism evidence="1 2">
    <name type="scientific">Trichonephila clavipes</name>
    <name type="common">Golden silk orbweaver</name>
    <name type="synonym">Nephila clavipes</name>
    <dbReference type="NCBI Taxonomy" id="2585209"/>
    <lineage>
        <taxon>Eukaryota</taxon>
        <taxon>Metazoa</taxon>
        <taxon>Ecdysozoa</taxon>
        <taxon>Arthropoda</taxon>
        <taxon>Chelicerata</taxon>
        <taxon>Arachnida</taxon>
        <taxon>Araneae</taxon>
        <taxon>Araneomorphae</taxon>
        <taxon>Entelegynae</taxon>
        <taxon>Araneoidea</taxon>
        <taxon>Nephilidae</taxon>
        <taxon>Trichonephila</taxon>
    </lineage>
</organism>
<dbReference type="AlphaFoldDB" id="A0A8X6VT35"/>
<dbReference type="GO" id="GO:0003676">
    <property type="term" value="F:nucleic acid binding"/>
    <property type="evidence" value="ECO:0007669"/>
    <property type="project" value="InterPro"/>
</dbReference>
<proteinExistence type="predicted"/>
<name>A0A8X6VT35_TRICX</name>
<dbReference type="InterPro" id="IPR036397">
    <property type="entry name" value="RNaseH_sf"/>
</dbReference>
<reference evidence="1" key="1">
    <citation type="submission" date="2020-08" db="EMBL/GenBank/DDBJ databases">
        <title>Multicomponent nature underlies the extraordinary mechanical properties of spider dragline silk.</title>
        <authorList>
            <person name="Kono N."/>
            <person name="Nakamura H."/>
            <person name="Mori M."/>
            <person name="Yoshida Y."/>
            <person name="Ohtoshi R."/>
            <person name="Malay A.D."/>
            <person name="Moran D.A.P."/>
            <person name="Tomita M."/>
            <person name="Numata K."/>
            <person name="Arakawa K."/>
        </authorList>
    </citation>
    <scope>NUCLEOTIDE SEQUENCE</scope>
</reference>
<gene>
    <name evidence="1" type="primary">NCL1_35609</name>
    <name evidence="1" type="ORF">TNCV_3295981</name>
</gene>
<evidence type="ECO:0000313" key="1">
    <source>
        <dbReference type="EMBL" id="GFY21954.1"/>
    </source>
</evidence>
<dbReference type="Proteomes" id="UP000887159">
    <property type="component" value="Unassembled WGS sequence"/>
</dbReference>
<dbReference type="EMBL" id="BMAU01021359">
    <property type="protein sequence ID" value="GFY21954.1"/>
    <property type="molecule type" value="Genomic_DNA"/>
</dbReference>